<organism evidence="11 12">
    <name type="scientific">Kingdonia uniflora</name>
    <dbReference type="NCBI Taxonomy" id="39325"/>
    <lineage>
        <taxon>Eukaryota</taxon>
        <taxon>Viridiplantae</taxon>
        <taxon>Streptophyta</taxon>
        <taxon>Embryophyta</taxon>
        <taxon>Tracheophyta</taxon>
        <taxon>Spermatophyta</taxon>
        <taxon>Magnoliopsida</taxon>
        <taxon>Ranunculales</taxon>
        <taxon>Circaeasteraceae</taxon>
        <taxon>Kingdonia</taxon>
    </lineage>
</organism>
<evidence type="ECO:0000256" key="3">
    <source>
        <dbReference type="ARBA" id="ARBA00022559"/>
    </source>
</evidence>
<evidence type="ECO:0000256" key="2">
    <source>
        <dbReference type="ARBA" id="ARBA00001970"/>
    </source>
</evidence>
<keyword evidence="7" id="KW-0408">Iron</keyword>
<evidence type="ECO:0000256" key="6">
    <source>
        <dbReference type="ARBA" id="ARBA00023002"/>
    </source>
</evidence>
<evidence type="ECO:0000256" key="9">
    <source>
        <dbReference type="RuleBase" id="RU004241"/>
    </source>
</evidence>
<keyword evidence="6" id="KW-0560">Oxidoreductase</keyword>
<dbReference type="SUPFAM" id="SSF48113">
    <property type="entry name" value="Heme-dependent peroxidases"/>
    <property type="match status" value="1"/>
</dbReference>
<dbReference type="GO" id="GO:0006979">
    <property type="term" value="P:response to oxidative stress"/>
    <property type="evidence" value="ECO:0007669"/>
    <property type="project" value="InterPro"/>
</dbReference>
<dbReference type="PANTHER" id="PTHR31388">
    <property type="entry name" value="PEROXIDASE 72-RELATED"/>
    <property type="match status" value="1"/>
</dbReference>
<keyword evidence="8" id="KW-0106">Calcium</keyword>
<comment type="similarity">
    <text evidence="9">Belongs to the peroxidase family.</text>
</comment>
<dbReference type="PROSITE" id="PS50873">
    <property type="entry name" value="PEROXIDASE_4"/>
    <property type="match status" value="1"/>
</dbReference>
<sequence>MVITGFGLWDDAVSLAISNVATEVGCNVSLLLDDTSSFNGEKTVLANVNSARWFDVIDTIKTRVESVCAEVVSCVDILAIAVRGSIVVVTVSISMKCYDNREKEKFDPVISALNHRLEDCLMVKISGGTA</sequence>
<dbReference type="InterPro" id="IPR010255">
    <property type="entry name" value="Haem_peroxidase_sf"/>
</dbReference>
<keyword evidence="4" id="KW-0349">Heme</keyword>
<evidence type="ECO:0000256" key="7">
    <source>
        <dbReference type="ARBA" id="ARBA00023004"/>
    </source>
</evidence>
<dbReference type="InterPro" id="IPR000823">
    <property type="entry name" value="Peroxidase_pln"/>
</dbReference>
<dbReference type="GO" id="GO:0046872">
    <property type="term" value="F:metal ion binding"/>
    <property type="evidence" value="ECO:0007669"/>
    <property type="project" value="UniProtKB-KW"/>
</dbReference>
<dbReference type="EMBL" id="JACGCM010000622">
    <property type="protein sequence ID" value="KAF6169874.1"/>
    <property type="molecule type" value="Genomic_DNA"/>
</dbReference>
<evidence type="ECO:0000259" key="10">
    <source>
        <dbReference type="PROSITE" id="PS50873"/>
    </source>
</evidence>
<feature type="binding site" evidence="8">
    <location>
        <position position="41"/>
    </location>
    <ligand>
        <name>Ca(2+)</name>
        <dbReference type="ChEBI" id="CHEBI:29108"/>
        <label>1</label>
    </ligand>
</feature>
<feature type="binding site" evidence="8">
    <location>
        <position position="25"/>
    </location>
    <ligand>
        <name>Ca(2+)</name>
        <dbReference type="ChEBI" id="CHEBI:29108"/>
        <label>1</label>
    </ligand>
</feature>
<dbReference type="PANTHER" id="PTHR31388:SF247">
    <property type="entry name" value="PEROXIDASE"/>
    <property type="match status" value="1"/>
</dbReference>
<evidence type="ECO:0000313" key="12">
    <source>
        <dbReference type="Proteomes" id="UP000541444"/>
    </source>
</evidence>
<evidence type="ECO:0000256" key="5">
    <source>
        <dbReference type="ARBA" id="ARBA00022723"/>
    </source>
</evidence>
<reference evidence="11 12" key="1">
    <citation type="journal article" date="2020" name="IScience">
        <title>Genome Sequencing of the Endangered Kingdonia uniflora (Circaeasteraceae, Ranunculales) Reveals Potential Mechanisms of Evolutionary Specialization.</title>
        <authorList>
            <person name="Sun Y."/>
            <person name="Deng T."/>
            <person name="Zhang A."/>
            <person name="Moore M.J."/>
            <person name="Landis J.B."/>
            <person name="Lin N."/>
            <person name="Zhang H."/>
            <person name="Zhang X."/>
            <person name="Huang J."/>
            <person name="Zhang X."/>
            <person name="Sun H."/>
            <person name="Wang H."/>
        </authorList>
    </citation>
    <scope>NUCLEOTIDE SEQUENCE [LARGE SCALE GENOMIC DNA]</scope>
    <source>
        <strain evidence="11">TB1705</strain>
        <tissue evidence="11">Leaf</tissue>
    </source>
</reference>
<comment type="cofactor">
    <cofactor evidence="8">
        <name>Ca(2+)</name>
        <dbReference type="ChEBI" id="CHEBI:29108"/>
    </cofactor>
    <text evidence="8">Binds 2 calcium ions per subunit.</text>
</comment>
<protein>
    <recommendedName>
        <fullName evidence="10">Plant heme peroxidase family profile domain-containing protein</fullName>
    </recommendedName>
</protein>
<dbReference type="OrthoDB" id="2113341at2759"/>
<comment type="catalytic activity">
    <reaction evidence="1">
        <text>2 a phenolic donor + H2O2 = 2 a phenolic radical donor + 2 H2O</text>
        <dbReference type="Rhea" id="RHEA:56136"/>
        <dbReference type="ChEBI" id="CHEBI:15377"/>
        <dbReference type="ChEBI" id="CHEBI:16240"/>
        <dbReference type="ChEBI" id="CHEBI:139520"/>
        <dbReference type="ChEBI" id="CHEBI:139521"/>
        <dbReference type="EC" id="1.11.1.7"/>
    </reaction>
</comment>
<dbReference type="Gene3D" id="1.10.520.10">
    <property type="match status" value="1"/>
</dbReference>
<evidence type="ECO:0000256" key="8">
    <source>
        <dbReference type="PIRSR" id="PIRSR600823-3"/>
    </source>
</evidence>
<dbReference type="Pfam" id="PF00141">
    <property type="entry name" value="peroxidase"/>
    <property type="match status" value="1"/>
</dbReference>
<comment type="cofactor">
    <cofactor evidence="2">
        <name>heme b</name>
        <dbReference type="ChEBI" id="CHEBI:60344"/>
    </cofactor>
</comment>
<feature type="domain" description="Plant heme peroxidase family profile" evidence="10">
    <location>
        <begin position="25"/>
        <end position="130"/>
    </location>
</feature>
<dbReference type="AlphaFoldDB" id="A0A7J7NSC3"/>
<evidence type="ECO:0000256" key="4">
    <source>
        <dbReference type="ARBA" id="ARBA00022617"/>
    </source>
</evidence>
<comment type="caution">
    <text evidence="11">The sequence shown here is derived from an EMBL/GenBank/DDBJ whole genome shotgun (WGS) entry which is preliminary data.</text>
</comment>
<keyword evidence="12" id="KW-1185">Reference proteome</keyword>
<dbReference type="PRINTS" id="PR00461">
    <property type="entry name" value="PLPEROXIDASE"/>
</dbReference>
<dbReference type="GO" id="GO:0020037">
    <property type="term" value="F:heme binding"/>
    <property type="evidence" value="ECO:0007669"/>
    <property type="project" value="InterPro"/>
</dbReference>
<proteinExistence type="inferred from homology"/>
<keyword evidence="5 8" id="KW-0479">Metal-binding</keyword>
<evidence type="ECO:0000256" key="1">
    <source>
        <dbReference type="ARBA" id="ARBA00000189"/>
    </source>
</evidence>
<dbReference type="InterPro" id="IPR002016">
    <property type="entry name" value="Haem_peroxidase"/>
</dbReference>
<gene>
    <name evidence="11" type="ORF">GIB67_034266</name>
</gene>
<accession>A0A7J7NSC3</accession>
<dbReference type="Proteomes" id="UP000541444">
    <property type="component" value="Unassembled WGS sequence"/>
</dbReference>
<name>A0A7J7NSC3_9MAGN</name>
<keyword evidence="3" id="KW-0575">Peroxidase</keyword>
<feature type="binding site" evidence="8">
    <location>
        <position position="29"/>
    </location>
    <ligand>
        <name>Ca(2+)</name>
        <dbReference type="ChEBI" id="CHEBI:29108"/>
        <label>1</label>
    </ligand>
</feature>
<dbReference type="GO" id="GO:0140825">
    <property type="term" value="F:lactoperoxidase activity"/>
    <property type="evidence" value="ECO:0007669"/>
    <property type="project" value="UniProtKB-EC"/>
</dbReference>
<evidence type="ECO:0000313" key="11">
    <source>
        <dbReference type="EMBL" id="KAF6169874.1"/>
    </source>
</evidence>